<feature type="coiled-coil region" evidence="1">
    <location>
        <begin position="514"/>
        <end position="559"/>
    </location>
</feature>
<dbReference type="GO" id="GO:0006302">
    <property type="term" value="P:double-strand break repair"/>
    <property type="evidence" value="ECO:0007669"/>
    <property type="project" value="TreeGrafter"/>
</dbReference>
<feature type="region of interest" description="Disordered" evidence="2">
    <location>
        <begin position="280"/>
        <end position="335"/>
    </location>
</feature>
<dbReference type="GO" id="GO:0051880">
    <property type="term" value="F:G-quadruplex DNA binding"/>
    <property type="evidence" value="ECO:0007669"/>
    <property type="project" value="TreeGrafter"/>
</dbReference>
<keyword evidence="4" id="KW-1185">Reference proteome</keyword>
<dbReference type="AlphaFoldDB" id="A0A1W5DCH5"/>
<dbReference type="GO" id="GO:0070192">
    <property type="term" value="P:chromosome organization involved in meiotic cell cycle"/>
    <property type="evidence" value="ECO:0007669"/>
    <property type="project" value="TreeGrafter"/>
</dbReference>
<dbReference type="EMBL" id="FWEW01003741">
    <property type="protein sequence ID" value="SLM40741.1"/>
    <property type="molecule type" value="Genomic_DNA"/>
</dbReference>
<dbReference type="PANTHER" id="PTHR18867">
    <property type="entry name" value="RAD50"/>
    <property type="match status" value="1"/>
</dbReference>
<dbReference type="PANTHER" id="PTHR18867:SF12">
    <property type="entry name" value="DNA REPAIR PROTEIN RAD50"/>
    <property type="match status" value="1"/>
</dbReference>
<feature type="coiled-coil region" evidence="1">
    <location>
        <begin position="373"/>
        <end position="464"/>
    </location>
</feature>
<evidence type="ECO:0000256" key="1">
    <source>
        <dbReference type="SAM" id="Coils"/>
    </source>
</evidence>
<dbReference type="Proteomes" id="UP000192927">
    <property type="component" value="Unassembled WGS sequence"/>
</dbReference>
<feature type="compositionally biased region" description="Basic and acidic residues" evidence="2">
    <location>
        <begin position="18"/>
        <end position="29"/>
    </location>
</feature>
<feature type="compositionally biased region" description="Polar residues" evidence="2">
    <location>
        <begin position="52"/>
        <end position="70"/>
    </location>
</feature>
<dbReference type="GO" id="GO:0030870">
    <property type="term" value="C:Mre11 complex"/>
    <property type="evidence" value="ECO:0007669"/>
    <property type="project" value="TreeGrafter"/>
</dbReference>
<accession>A0A1W5DCH5</accession>
<feature type="compositionally biased region" description="Polar residues" evidence="2">
    <location>
        <begin position="1"/>
        <end position="12"/>
    </location>
</feature>
<protein>
    <submittedName>
        <fullName evidence="3">Uncharacterized protein</fullName>
    </submittedName>
</protein>
<feature type="compositionally biased region" description="Polar residues" evidence="2">
    <location>
        <begin position="1039"/>
        <end position="1054"/>
    </location>
</feature>
<evidence type="ECO:0000313" key="3">
    <source>
        <dbReference type="EMBL" id="SLM40741.1"/>
    </source>
</evidence>
<dbReference type="GO" id="GO:0000794">
    <property type="term" value="C:condensed nuclear chromosome"/>
    <property type="evidence" value="ECO:0007669"/>
    <property type="project" value="TreeGrafter"/>
</dbReference>
<evidence type="ECO:0000256" key="2">
    <source>
        <dbReference type="SAM" id="MobiDB-lite"/>
    </source>
</evidence>
<feature type="region of interest" description="Disordered" evidence="2">
    <location>
        <begin position="874"/>
        <end position="898"/>
    </location>
</feature>
<feature type="region of interest" description="Disordered" evidence="2">
    <location>
        <begin position="1"/>
        <end position="205"/>
    </location>
</feature>
<feature type="compositionally biased region" description="Polar residues" evidence="2">
    <location>
        <begin position="954"/>
        <end position="970"/>
    </location>
</feature>
<dbReference type="GO" id="GO:0007004">
    <property type="term" value="P:telomere maintenance via telomerase"/>
    <property type="evidence" value="ECO:0007669"/>
    <property type="project" value="TreeGrafter"/>
</dbReference>
<feature type="compositionally biased region" description="Basic and acidic residues" evidence="2">
    <location>
        <begin position="1028"/>
        <end position="1038"/>
    </location>
</feature>
<reference evidence="4" key="1">
    <citation type="submission" date="2017-03" db="EMBL/GenBank/DDBJ databases">
        <authorList>
            <person name="Sharma R."/>
            <person name="Thines M."/>
        </authorList>
    </citation>
    <scope>NUCLEOTIDE SEQUENCE [LARGE SCALE GENOMIC DNA]</scope>
</reference>
<feature type="region of interest" description="Disordered" evidence="2">
    <location>
        <begin position="947"/>
        <end position="1071"/>
    </location>
</feature>
<feature type="compositionally biased region" description="Low complexity" evidence="2">
    <location>
        <begin position="288"/>
        <end position="304"/>
    </location>
</feature>
<dbReference type="GO" id="GO:0003691">
    <property type="term" value="F:double-stranded telomeric DNA binding"/>
    <property type="evidence" value="ECO:0007669"/>
    <property type="project" value="TreeGrafter"/>
</dbReference>
<proteinExistence type="predicted"/>
<name>A0A1W5DCH5_9LECA</name>
<feature type="compositionally biased region" description="Low complexity" evidence="2">
    <location>
        <begin position="880"/>
        <end position="889"/>
    </location>
</feature>
<organism evidence="3 4">
    <name type="scientific">Lasallia pustulata</name>
    <dbReference type="NCBI Taxonomy" id="136370"/>
    <lineage>
        <taxon>Eukaryota</taxon>
        <taxon>Fungi</taxon>
        <taxon>Dikarya</taxon>
        <taxon>Ascomycota</taxon>
        <taxon>Pezizomycotina</taxon>
        <taxon>Lecanoromycetes</taxon>
        <taxon>OSLEUM clade</taxon>
        <taxon>Umbilicariomycetidae</taxon>
        <taxon>Umbilicariales</taxon>
        <taxon>Umbilicariaceae</taxon>
        <taxon>Lasallia</taxon>
    </lineage>
</organism>
<sequence length="1071" mass="119740">MPFPYPTSSASVRTRRTKEKDKEKDKDSRGVASSSSGRRHREVSKSSKGTESKALSTSPLSLYSQHNITLDQLPALPESGTESPSSAASPVYPSSPYLTNAVHRPQSSVYPHTPAALQPYLDDESDEPTPLSGPSDPAVIPFFGGTDSPRPQHQSVIEEAAPPAITAPQKPAQSASPRSLSPPQLSKPSLSYQRQASPASPILHQPRPQYQNFLAHPEVYPATLPFPSGVPNDQFYALPYPSQYHFPMDQSSGHAGEFHQHSSHSTPFFAGYGSPHAATVPFSSMRNPPGQGHGSTSSGTGLPGEPFTGNLQAPVPSQGPSVPPDLSGPSGQEVVDDPTNLLYRIQSAIPDLHLLLNRYRETTGQVSVREDMIRRTEAQMAEALRQKEAYIDKLGKELETVYQRHSAESSKFRLEIGNLEEKHKELQDNFDASKKSREELEAANRALQSEKELSEKKLQETKAILQRDFDQWKTQTVEEFAVKQRRIEDDIQRQSNESHAVMQERIAELTKTHTKEKETLHTRLLQQLRELETNHSRLRQDLEFTRKARQKDLEEAQKKELQSRDAWDKERSAIVRERDEERLSLGKGWEEQRRILAAKHESEKDDLQSTWKSTQAQINERAEGNIARLQREIEKLKTGWDADKARFVKATTELKAVAAKLDNENDNLQRMVEAFGEATDFRSKGDTYFIDAFTQLRKQILDLAVEHFRDLQQEPPEHVQKRIPRTIPPFYTNSEASTQLRAAYVEHVVSQALTQRIFQPFLFTLSRRHESADSLFRTMSDKLRHKSIRREAIWRQHTLHAAYTVSSAKQSINKVAAVIVEDILGELEHFANPSQMEHITVAVRRIVKVAAETWRYARLEREMITATMAAAEHPDRFDDASGSGDLSSGTPPEVPLPMLPFIEREPAHEDLRSAANRNDAGCVFSRGVALFSDSPVILARLAELGEHKPEALPTQDTTTEESSTPQGQYDQTRRDPASPLSPLIGLVANPEKQAEAEKGAMGFDNEAVSTGKSKKASGTRAMEAADQMETRSAKERATPRSSISGRQSPLTAKSSFGEVPKWGMARNDVGW</sequence>
<dbReference type="GO" id="GO:0000722">
    <property type="term" value="P:telomere maintenance via recombination"/>
    <property type="evidence" value="ECO:0007669"/>
    <property type="project" value="TreeGrafter"/>
</dbReference>
<dbReference type="GO" id="GO:0043047">
    <property type="term" value="F:single-stranded telomeric DNA binding"/>
    <property type="evidence" value="ECO:0007669"/>
    <property type="project" value="TreeGrafter"/>
</dbReference>
<feature type="coiled-coil region" evidence="1">
    <location>
        <begin position="612"/>
        <end position="678"/>
    </location>
</feature>
<evidence type="ECO:0000313" key="4">
    <source>
        <dbReference type="Proteomes" id="UP000192927"/>
    </source>
</evidence>
<keyword evidence="1" id="KW-0175">Coiled coil</keyword>
<feature type="compositionally biased region" description="Low complexity" evidence="2">
    <location>
        <begin position="157"/>
        <end position="191"/>
    </location>
</feature>
<feature type="compositionally biased region" description="Low complexity" evidence="2">
    <location>
        <begin position="83"/>
        <end position="97"/>
    </location>
</feature>